<gene>
    <name evidence="1" type="ORF">MNEG_14577</name>
</gene>
<dbReference type="InterPro" id="IPR008928">
    <property type="entry name" value="6-hairpin_glycosidase_sf"/>
</dbReference>
<dbReference type="RefSeq" id="XP_013892404.1">
    <property type="nucleotide sequence ID" value="XM_014036950.1"/>
</dbReference>
<keyword evidence="2" id="KW-1185">Reference proteome</keyword>
<dbReference type="Proteomes" id="UP000054498">
    <property type="component" value="Unassembled WGS sequence"/>
</dbReference>
<reference evidence="1 2" key="1">
    <citation type="journal article" date="2013" name="BMC Genomics">
        <title>Reconstruction of the lipid metabolism for the microalga Monoraphidium neglectum from its genome sequence reveals characteristics suitable for biofuel production.</title>
        <authorList>
            <person name="Bogen C."/>
            <person name="Al-Dilaimi A."/>
            <person name="Albersmeier A."/>
            <person name="Wichmann J."/>
            <person name="Grundmann M."/>
            <person name="Rupp O."/>
            <person name="Lauersen K.J."/>
            <person name="Blifernez-Klassen O."/>
            <person name="Kalinowski J."/>
            <person name="Goesmann A."/>
            <person name="Mussgnug J.H."/>
            <person name="Kruse O."/>
        </authorList>
    </citation>
    <scope>NUCLEOTIDE SEQUENCE [LARGE SCALE GENOMIC DNA]</scope>
    <source>
        <strain evidence="1 2">SAG 48.87</strain>
    </source>
</reference>
<proteinExistence type="predicted"/>
<evidence type="ECO:0000313" key="1">
    <source>
        <dbReference type="EMBL" id="KIY93384.1"/>
    </source>
</evidence>
<dbReference type="KEGG" id="mng:MNEG_14577"/>
<dbReference type="SUPFAM" id="SSF48208">
    <property type="entry name" value="Six-hairpin glycosidases"/>
    <property type="match status" value="1"/>
</dbReference>
<evidence type="ECO:0000313" key="2">
    <source>
        <dbReference type="Proteomes" id="UP000054498"/>
    </source>
</evidence>
<dbReference type="InterPro" id="IPR012341">
    <property type="entry name" value="6hp_glycosidase-like_sf"/>
</dbReference>
<feature type="non-terminal residue" evidence="1">
    <location>
        <position position="1"/>
    </location>
</feature>
<dbReference type="GO" id="GO:0005975">
    <property type="term" value="P:carbohydrate metabolic process"/>
    <property type="evidence" value="ECO:0007669"/>
    <property type="project" value="InterPro"/>
</dbReference>
<dbReference type="EMBL" id="KK104812">
    <property type="protein sequence ID" value="KIY93384.1"/>
    <property type="molecule type" value="Genomic_DNA"/>
</dbReference>
<dbReference type="GeneID" id="25732153"/>
<organism evidence="1 2">
    <name type="scientific">Monoraphidium neglectum</name>
    <dbReference type="NCBI Taxonomy" id="145388"/>
    <lineage>
        <taxon>Eukaryota</taxon>
        <taxon>Viridiplantae</taxon>
        <taxon>Chlorophyta</taxon>
        <taxon>core chlorophytes</taxon>
        <taxon>Chlorophyceae</taxon>
        <taxon>CS clade</taxon>
        <taxon>Sphaeropleales</taxon>
        <taxon>Selenastraceae</taxon>
        <taxon>Monoraphidium</taxon>
    </lineage>
</organism>
<evidence type="ECO:0008006" key="3">
    <source>
        <dbReference type="Google" id="ProtNLM"/>
    </source>
</evidence>
<accession>A0A0D2LNK3</accession>
<name>A0A0D2LNK3_9CHLO</name>
<protein>
    <recommendedName>
        <fullName evidence="3">Cellulase</fullName>
    </recommendedName>
</protein>
<sequence>LEGPTDTSAAAVASMALLTLSELQPGTDCARRYLCAATSTIRALAGRRFLAAPPPPRSGAGAAAVGAARGGPMLKHGTAARPLGIAIDRGLVYGDYYLLEAIEICRRLPGCLDA</sequence>
<dbReference type="Gene3D" id="1.50.10.10">
    <property type="match status" value="1"/>
</dbReference>
<dbReference type="STRING" id="145388.A0A0D2LNK3"/>
<dbReference type="OrthoDB" id="543872at2759"/>
<dbReference type="AlphaFoldDB" id="A0A0D2LNK3"/>